<dbReference type="KEGG" id="asl:Aeqsu_3095"/>
<keyword evidence="2" id="KW-1185">Reference proteome</keyword>
<dbReference type="HOGENOM" id="CLU_104142_0_0_10"/>
<dbReference type="RefSeq" id="WP_014783780.1">
    <property type="nucleotide sequence ID" value="NC_018013.1"/>
</dbReference>
<reference evidence="1 2" key="1">
    <citation type="submission" date="2012-06" db="EMBL/GenBank/DDBJ databases">
        <title>The complete genome of Aequorivita sublithincola DSM 14238.</title>
        <authorList>
            <consortium name="US DOE Joint Genome Institute (JGI-PGF)"/>
            <person name="Lucas S."/>
            <person name="Copeland A."/>
            <person name="Lapidus A."/>
            <person name="Goodwin L."/>
            <person name="Pitluck S."/>
            <person name="Peters L."/>
            <person name="Munk A.C.C."/>
            <person name="Kyrpides N."/>
            <person name="Mavromatis K."/>
            <person name="Pagani I."/>
            <person name="Ivanova N."/>
            <person name="Ovchinnikova G."/>
            <person name="Zeytun A."/>
            <person name="Detter J.C."/>
            <person name="Han C."/>
            <person name="Land M."/>
            <person name="Hauser L."/>
            <person name="Markowitz V."/>
            <person name="Cheng J.-F."/>
            <person name="Hugenholtz P."/>
            <person name="Woyke T."/>
            <person name="Wu D."/>
            <person name="Tindall B."/>
            <person name="Faehnrich R."/>
            <person name="Brambilla E."/>
            <person name="Klenk H.-P."/>
            <person name="Eisen J.A."/>
        </authorList>
    </citation>
    <scope>NUCLEOTIDE SEQUENCE [LARGE SCALE GENOMIC DNA]</scope>
    <source>
        <strain evidence="2">DSM 14238 / LMG 21431 / ACAM 643 / 9-3</strain>
    </source>
</reference>
<dbReference type="EMBL" id="CP003280">
    <property type="protein sequence ID" value="AFL82531.1"/>
    <property type="molecule type" value="Genomic_DNA"/>
</dbReference>
<dbReference type="Gene3D" id="1.10.30.50">
    <property type="match status" value="1"/>
</dbReference>
<dbReference type="eggNOG" id="COG1403">
    <property type="taxonomic scope" value="Bacteria"/>
</dbReference>
<name>I3YZW3_AEQSU</name>
<organism evidence="1 2">
    <name type="scientific">Aequorivita sublithincola (strain DSM 14238 / LMG 21431 / ACAM 643 / 9-3)</name>
    <dbReference type="NCBI Taxonomy" id="746697"/>
    <lineage>
        <taxon>Bacteria</taxon>
        <taxon>Pseudomonadati</taxon>
        <taxon>Bacteroidota</taxon>
        <taxon>Flavobacteriia</taxon>
        <taxon>Flavobacteriales</taxon>
        <taxon>Flavobacteriaceae</taxon>
        <taxon>Aequorivita</taxon>
    </lineage>
</organism>
<sequence length="186" mass="22322">MSKLPFRKKEEIPERLYKGREYADYRKYKSFLREDFKMKCGYTGCIDHWFGGTVSFQIDHFLPQSIHPHLKTKYSNLIYSCSYVNRAKSNDDGNYLDPCNTDYNIHFYRNQKGEILPVQSSAKAVYMHKKLKLYLSRYSIIWTLEQLENRMYELQVLIERTNNAKAKDLFVEVGMKYNNFKKYLRA</sequence>
<dbReference type="Proteomes" id="UP000006049">
    <property type="component" value="Chromosome"/>
</dbReference>
<evidence type="ECO:0000313" key="2">
    <source>
        <dbReference type="Proteomes" id="UP000006049"/>
    </source>
</evidence>
<accession>I3YZW3</accession>
<protein>
    <submittedName>
        <fullName evidence="1">Uncharacterized protein</fullName>
    </submittedName>
</protein>
<dbReference type="OrthoDB" id="1340280at2"/>
<gene>
    <name evidence="1" type="ordered locus">Aeqsu_3095</name>
</gene>
<evidence type="ECO:0000313" key="1">
    <source>
        <dbReference type="EMBL" id="AFL82531.1"/>
    </source>
</evidence>
<dbReference type="AlphaFoldDB" id="I3YZW3"/>
<dbReference type="STRING" id="746697.Aeqsu_3095"/>
<proteinExistence type="predicted"/>